<feature type="region of interest" description="Disordered" evidence="1">
    <location>
        <begin position="1"/>
        <end position="33"/>
    </location>
</feature>
<reference evidence="2" key="1">
    <citation type="submission" date="2020-02" db="EMBL/GenBank/DDBJ databases">
        <authorList>
            <person name="Meier V. D."/>
        </authorList>
    </citation>
    <scope>NUCLEOTIDE SEQUENCE</scope>
    <source>
        <strain evidence="2">AVDCRST_MAG93</strain>
    </source>
</reference>
<name>A0A6J4KSI4_9CHLR</name>
<dbReference type="AlphaFoldDB" id="A0A6J4KSI4"/>
<feature type="compositionally biased region" description="Polar residues" evidence="1">
    <location>
        <begin position="7"/>
        <end position="31"/>
    </location>
</feature>
<gene>
    <name evidence="2" type="ORF">AVDCRST_MAG93-5405</name>
</gene>
<evidence type="ECO:0000256" key="1">
    <source>
        <dbReference type="SAM" id="MobiDB-lite"/>
    </source>
</evidence>
<sequence length="47" mass="5325">MGDLWGDQSTNNHGKQDRTPSSPRNWRNQASDGFAMDIKVHTHYIPG</sequence>
<evidence type="ECO:0000313" key="2">
    <source>
        <dbReference type="EMBL" id="CAA9313951.1"/>
    </source>
</evidence>
<proteinExistence type="predicted"/>
<organism evidence="2">
    <name type="scientific">uncultured Chloroflexia bacterium</name>
    <dbReference type="NCBI Taxonomy" id="1672391"/>
    <lineage>
        <taxon>Bacteria</taxon>
        <taxon>Bacillati</taxon>
        <taxon>Chloroflexota</taxon>
        <taxon>Chloroflexia</taxon>
        <taxon>environmental samples</taxon>
    </lineage>
</organism>
<protein>
    <submittedName>
        <fullName evidence="2">Uncharacterized protein</fullName>
    </submittedName>
</protein>
<accession>A0A6J4KSI4</accession>
<dbReference type="EMBL" id="CADCTR010001821">
    <property type="protein sequence ID" value="CAA9313951.1"/>
    <property type="molecule type" value="Genomic_DNA"/>
</dbReference>